<dbReference type="STRING" id="456900.A0A195CSL2"/>
<accession>A0A195CSL2</accession>
<dbReference type="GO" id="GO:0003723">
    <property type="term" value="F:RNA binding"/>
    <property type="evidence" value="ECO:0007669"/>
    <property type="project" value="TreeGrafter"/>
</dbReference>
<dbReference type="AlphaFoldDB" id="A0A195CSL2"/>
<dbReference type="CDD" id="cd13156">
    <property type="entry name" value="KOW_RPL6"/>
    <property type="match status" value="1"/>
</dbReference>
<keyword evidence="2 6" id="KW-0689">Ribosomal protein</keyword>
<evidence type="ECO:0000256" key="5">
    <source>
        <dbReference type="ARBA" id="ARBA00046388"/>
    </source>
</evidence>
<dbReference type="GO" id="GO:0003735">
    <property type="term" value="F:structural constituent of ribosome"/>
    <property type="evidence" value="ECO:0007669"/>
    <property type="project" value="InterPro"/>
</dbReference>
<evidence type="ECO:0000256" key="2">
    <source>
        <dbReference type="ARBA" id="ARBA00022980"/>
    </source>
</evidence>
<evidence type="ECO:0000313" key="9">
    <source>
        <dbReference type="EMBL" id="KYN03517.1"/>
    </source>
</evidence>
<dbReference type="GO" id="GO:0002181">
    <property type="term" value="P:cytoplasmic translation"/>
    <property type="evidence" value="ECO:0007669"/>
    <property type="project" value="TreeGrafter"/>
</dbReference>
<dbReference type="FunFam" id="2.30.30.30:FF:000014">
    <property type="entry name" value="60S ribosomal protein L6"/>
    <property type="match status" value="1"/>
</dbReference>
<dbReference type="GO" id="GO:0000027">
    <property type="term" value="P:ribosomal large subunit assembly"/>
    <property type="evidence" value="ECO:0007669"/>
    <property type="project" value="TreeGrafter"/>
</dbReference>
<feature type="domain" description="Large ribosomal subunit protein uL6 N-terminal" evidence="8">
    <location>
        <begin position="36"/>
        <end position="91"/>
    </location>
</feature>
<dbReference type="GO" id="GO:0022625">
    <property type="term" value="C:cytosolic large ribosomal subunit"/>
    <property type="evidence" value="ECO:0007669"/>
    <property type="project" value="TreeGrafter"/>
</dbReference>
<dbReference type="InterPro" id="IPR041997">
    <property type="entry name" value="Ribosomal_eL6_KOW"/>
</dbReference>
<evidence type="ECO:0000256" key="3">
    <source>
        <dbReference type="ARBA" id="ARBA00023274"/>
    </source>
</evidence>
<dbReference type="KEGG" id="ccoa:108773323"/>
<organism evidence="9 10">
    <name type="scientific">Cyphomyrmex costatus</name>
    <dbReference type="NCBI Taxonomy" id="456900"/>
    <lineage>
        <taxon>Eukaryota</taxon>
        <taxon>Metazoa</taxon>
        <taxon>Ecdysozoa</taxon>
        <taxon>Arthropoda</taxon>
        <taxon>Hexapoda</taxon>
        <taxon>Insecta</taxon>
        <taxon>Pterygota</taxon>
        <taxon>Neoptera</taxon>
        <taxon>Endopterygota</taxon>
        <taxon>Hymenoptera</taxon>
        <taxon>Apocrita</taxon>
        <taxon>Aculeata</taxon>
        <taxon>Formicoidea</taxon>
        <taxon>Formicidae</taxon>
        <taxon>Myrmicinae</taxon>
        <taxon>Cyphomyrmex</taxon>
    </lineage>
</organism>
<evidence type="ECO:0000256" key="7">
    <source>
        <dbReference type="SAM" id="MobiDB-lite"/>
    </source>
</evidence>
<dbReference type="Gene3D" id="2.30.30.30">
    <property type="match status" value="1"/>
</dbReference>
<dbReference type="PANTHER" id="PTHR10715:SF0">
    <property type="entry name" value="LARGE RIBOSOMAL SUBUNIT PROTEIN EL6"/>
    <property type="match status" value="1"/>
</dbReference>
<feature type="region of interest" description="Disordered" evidence="7">
    <location>
        <begin position="1"/>
        <end position="50"/>
    </location>
</feature>
<reference evidence="9 10" key="1">
    <citation type="submission" date="2016-03" db="EMBL/GenBank/DDBJ databases">
        <title>Cyphomyrmex costatus WGS genome.</title>
        <authorList>
            <person name="Nygaard S."/>
            <person name="Hu H."/>
            <person name="Boomsma J."/>
            <person name="Zhang G."/>
        </authorList>
    </citation>
    <scope>NUCLEOTIDE SEQUENCE [LARGE SCALE GENOMIC DNA]</scope>
    <source>
        <strain evidence="9">MS0001</strain>
        <tissue evidence="9">Whole body</tissue>
    </source>
</reference>
<dbReference type="Pfam" id="PF01159">
    <property type="entry name" value="Ribosomal_L6e"/>
    <property type="match status" value="1"/>
</dbReference>
<sequence>MVDTKVQTPQKKAAATPAVAASAAAAPATAKQGAKSKGKPARGKPRNYDLGNGVYRFSRTRMFHKKAIYKFLEKKTPKKVKPKKPLTVEKQIGGDKNGEKRIVLLKKRRANYPTADRVTVHHAKKCFHEHRRYLRPTLTPGTICILLAGPHKGKRVVFLKQLKSGLLLITGPFLINACPLRRVSQNYVIATSTKLSVKGVKLPDHINDDYFKRKRDKRAKKEEGDIFSKKKEEYKASDQRKTDQKIVDKMVIDAIKKHSDKKLLFTYLSAMFGLRSSQYPHRMKF</sequence>
<evidence type="ECO:0000259" key="8">
    <source>
        <dbReference type="Pfam" id="PF03868"/>
    </source>
</evidence>
<dbReference type="InterPro" id="IPR049633">
    <property type="entry name" value="Ribosomal_eL6_CS"/>
</dbReference>
<comment type="function">
    <text evidence="4">Component of the large ribosomal subunit. The ribosome is a large ribonucleoprotein complex responsible for the synthesis of proteins in the cell.</text>
</comment>
<feature type="compositionally biased region" description="Low complexity" evidence="7">
    <location>
        <begin position="7"/>
        <end position="33"/>
    </location>
</feature>
<feature type="compositionally biased region" description="Basic residues" evidence="7">
    <location>
        <begin position="34"/>
        <end position="45"/>
    </location>
</feature>
<evidence type="ECO:0000313" key="10">
    <source>
        <dbReference type="Proteomes" id="UP000078542"/>
    </source>
</evidence>
<dbReference type="PROSITE" id="PS01170">
    <property type="entry name" value="RIBOSOMAL_L6E"/>
    <property type="match status" value="1"/>
</dbReference>
<keyword evidence="3 6" id="KW-0687">Ribonucleoprotein</keyword>
<dbReference type="InterPro" id="IPR005568">
    <property type="entry name" value="Ribosomal_uL6_N"/>
</dbReference>
<dbReference type="OrthoDB" id="2436667at2759"/>
<dbReference type="SUPFAM" id="SSF50104">
    <property type="entry name" value="Translation proteins SH3-like domain"/>
    <property type="match status" value="1"/>
</dbReference>
<keyword evidence="10" id="KW-1185">Reference proteome</keyword>
<evidence type="ECO:0000256" key="4">
    <source>
        <dbReference type="ARBA" id="ARBA00034092"/>
    </source>
</evidence>
<protein>
    <recommendedName>
        <fullName evidence="6">60S ribosomal protein L6</fullName>
    </recommendedName>
</protein>
<dbReference type="InterPro" id="IPR000915">
    <property type="entry name" value="60S_ribosomal_eL6"/>
</dbReference>
<dbReference type="PANTHER" id="PTHR10715">
    <property type="entry name" value="60S RIBOSOMAL PROTEIN L6"/>
    <property type="match status" value="1"/>
</dbReference>
<dbReference type="EMBL" id="KQ977329">
    <property type="protein sequence ID" value="KYN03517.1"/>
    <property type="molecule type" value="Genomic_DNA"/>
</dbReference>
<dbReference type="Proteomes" id="UP000078542">
    <property type="component" value="Unassembled WGS sequence"/>
</dbReference>
<evidence type="ECO:0000256" key="1">
    <source>
        <dbReference type="ARBA" id="ARBA00010592"/>
    </source>
</evidence>
<dbReference type="Pfam" id="PF03868">
    <property type="entry name" value="Ribosomal_L6e_N"/>
    <property type="match status" value="1"/>
</dbReference>
<comment type="subunit">
    <text evidence="5">Component of the large ribosomal subunit. May bind IPO9 with low affinity.</text>
</comment>
<evidence type="ECO:0000256" key="6">
    <source>
        <dbReference type="RuleBase" id="RU000662"/>
    </source>
</evidence>
<name>A0A195CSL2_9HYME</name>
<comment type="similarity">
    <text evidence="1 6">Belongs to the eukaryotic ribosomal protein eL6 family.</text>
</comment>
<proteinExistence type="inferred from homology"/>
<dbReference type="InterPro" id="IPR014722">
    <property type="entry name" value="Rib_uL2_dom2"/>
</dbReference>
<dbReference type="InterPro" id="IPR008991">
    <property type="entry name" value="Translation_prot_SH3-like_sf"/>
</dbReference>
<gene>
    <name evidence="9" type="ORF">ALC62_05644</name>
</gene>